<evidence type="ECO:0000313" key="7">
    <source>
        <dbReference type="EMBL" id="MBP1083677.1"/>
    </source>
</evidence>
<dbReference type="PANTHER" id="PTHR43077">
    <property type="entry name" value="TRANSPORT PERMEASE YVFS-RELATED"/>
    <property type="match status" value="1"/>
</dbReference>
<feature type="transmembrane region" description="Helical" evidence="5">
    <location>
        <begin position="35"/>
        <end position="53"/>
    </location>
</feature>
<feature type="domain" description="ABC-2 type transporter transmembrane" evidence="6">
    <location>
        <begin position="5"/>
        <end position="102"/>
    </location>
</feature>
<dbReference type="EMBL" id="JAFDST010000006">
    <property type="protein sequence ID" value="MBP1083677.1"/>
    <property type="molecule type" value="Genomic_DNA"/>
</dbReference>
<accession>A0ABS4D244</accession>
<feature type="transmembrane region" description="Helical" evidence="5">
    <location>
        <begin position="6"/>
        <end position="23"/>
    </location>
</feature>
<evidence type="ECO:0000256" key="3">
    <source>
        <dbReference type="ARBA" id="ARBA00022989"/>
    </source>
</evidence>
<reference evidence="7 8" key="1">
    <citation type="submission" date="2021-01" db="EMBL/GenBank/DDBJ databases">
        <title>Genomic Encyclopedia of Type Strains, Phase IV (KMG-IV): sequencing the most valuable type-strain genomes for metagenomic binning, comparative biology and taxonomic classification.</title>
        <authorList>
            <person name="Goeker M."/>
        </authorList>
    </citation>
    <scope>NUCLEOTIDE SEQUENCE [LARGE SCALE GENOMIC DNA]</scope>
    <source>
        <strain evidence="7 8">DSM 103394</strain>
    </source>
</reference>
<evidence type="ECO:0000256" key="2">
    <source>
        <dbReference type="ARBA" id="ARBA00022692"/>
    </source>
</evidence>
<evidence type="ECO:0000256" key="4">
    <source>
        <dbReference type="ARBA" id="ARBA00023136"/>
    </source>
</evidence>
<comment type="caution">
    <text evidence="7">The sequence shown here is derived from an EMBL/GenBank/DDBJ whole genome shotgun (WGS) entry which is preliminary data.</text>
</comment>
<organism evidence="7 8">
    <name type="scientific">Bacillus capparidis</name>
    <dbReference type="NCBI Taxonomy" id="1840411"/>
    <lineage>
        <taxon>Bacteria</taxon>
        <taxon>Bacillati</taxon>
        <taxon>Bacillota</taxon>
        <taxon>Bacilli</taxon>
        <taxon>Bacillales</taxon>
        <taxon>Bacillaceae</taxon>
        <taxon>Bacillus</taxon>
    </lineage>
</organism>
<dbReference type="PANTHER" id="PTHR43077:SF11">
    <property type="entry name" value="TRANSPORT PERMEASE YVFS-RELATED"/>
    <property type="match status" value="1"/>
</dbReference>
<sequence length="111" mass="12182">MSGSWIFAASFSFMALGTLIGTLKRVDTAAGVSNILYLGLAFTGGMWMPLEILPEVMRAIGKWLPSYSFGNGAWQIVAGKTPEVRNILILIGYMVVFMILSSYIRKKQEAV</sequence>
<keyword evidence="2 5" id="KW-0812">Transmembrane</keyword>
<keyword evidence="4 5" id="KW-0472">Membrane</keyword>
<protein>
    <submittedName>
        <fullName evidence="7">ABC-2 type transport system permease protein</fullName>
    </submittedName>
</protein>
<evidence type="ECO:0000313" key="8">
    <source>
        <dbReference type="Proteomes" id="UP000674416"/>
    </source>
</evidence>
<evidence type="ECO:0000259" key="6">
    <source>
        <dbReference type="Pfam" id="PF12698"/>
    </source>
</evidence>
<keyword evidence="8" id="KW-1185">Reference proteome</keyword>
<comment type="subcellular location">
    <subcellularLocation>
        <location evidence="1">Membrane</location>
        <topology evidence="1">Multi-pass membrane protein</topology>
    </subcellularLocation>
</comment>
<feature type="transmembrane region" description="Helical" evidence="5">
    <location>
        <begin position="87"/>
        <end position="104"/>
    </location>
</feature>
<dbReference type="Pfam" id="PF12698">
    <property type="entry name" value="ABC2_membrane_3"/>
    <property type="match status" value="1"/>
</dbReference>
<evidence type="ECO:0000256" key="5">
    <source>
        <dbReference type="SAM" id="Phobius"/>
    </source>
</evidence>
<dbReference type="Proteomes" id="UP000674416">
    <property type="component" value="Unassembled WGS sequence"/>
</dbReference>
<name>A0ABS4D244_9BACI</name>
<dbReference type="InterPro" id="IPR013525">
    <property type="entry name" value="ABC2_TM"/>
</dbReference>
<keyword evidence="3 5" id="KW-1133">Transmembrane helix</keyword>
<proteinExistence type="predicted"/>
<gene>
    <name evidence="7" type="ORF">JOC74_004205</name>
</gene>
<evidence type="ECO:0000256" key="1">
    <source>
        <dbReference type="ARBA" id="ARBA00004141"/>
    </source>
</evidence>
<dbReference type="InterPro" id="IPR051328">
    <property type="entry name" value="T7SS_ABC-Transporter"/>
</dbReference>